<reference evidence="1 2" key="1">
    <citation type="submission" date="2017-12" db="EMBL/GenBank/DDBJ databases">
        <title>Comparative genomics of Botrytis spp.</title>
        <authorList>
            <person name="Valero-Jimenez C.A."/>
            <person name="Tapia P."/>
            <person name="Veloso J."/>
            <person name="Silva-Moreno E."/>
            <person name="Staats M."/>
            <person name="Valdes J.H."/>
            <person name="Van Kan J.A.L."/>
        </authorList>
    </citation>
    <scope>NUCLEOTIDE SEQUENCE [LARGE SCALE GENOMIC DNA]</scope>
    <source>
        <strain evidence="1 2">MUCL3349</strain>
    </source>
</reference>
<dbReference type="EMBL" id="PQXO01000406">
    <property type="protein sequence ID" value="TGO85335.1"/>
    <property type="molecule type" value="Genomic_DNA"/>
</dbReference>
<gene>
    <name evidence="1" type="ORF">BPOR_0407g00060</name>
</gene>
<comment type="caution">
    <text evidence="1">The sequence shown here is derived from an EMBL/GenBank/DDBJ whole genome shotgun (WGS) entry which is preliminary data.</text>
</comment>
<dbReference type="Proteomes" id="UP000297280">
    <property type="component" value="Unassembled WGS sequence"/>
</dbReference>
<organism evidence="1 2">
    <name type="scientific">Botrytis porri</name>
    <dbReference type="NCBI Taxonomy" id="87229"/>
    <lineage>
        <taxon>Eukaryota</taxon>
        <taxon>Fungi</taxon>
        <taxon>Dikarya</taxon>
        <taxon>Ascomycota</taxon>
        <taxon>Pezizomycotina</taxon>
        <taxon>Leotiomycetes</taxon>
        <taxon>Helotiales</taxon>
        <taxon>Sclerotiniaceae</taxon>
        <taxon>Botrytis</taxon>
    </lineage>
</organism>
<keyword evidence="2" id="KW-1185">Reference proteome</keyword>
<proteinExistence type="predicted"/>
<accession>A0A4Z1KS60</accession>
<evidence type="ECO:0000313" key="2">
    <source>
        <dbReference type="Proteomes" id="UP000297280"/>
    </source>
</evidence>
<evidence type="ECO:0000313" key="1">
    <source>
        <dbReference type="EMBL" id="TGO85335.1"/>
    </source>
</evidence>
<protein>
    <submittedName>
        <fullName evidence="1">Uncharacterized protein</fullName>
    </submittedName>
</protein>
<dbReference type="AlphaFoldDB" id="A0A4Z1KS60"/>
<sequence length="136" mass="14972">MSPFDHDLHHLFGISTIQSHLPFVTQHAGPFNTTTSDPFALFSPASGLFSPFSDLSYNRFPLSFCVLSLVTIDSVPVRVSAFAVRNGVVAGVKNWWGGNPCLHDPPLHLPCLRLPPLILPNFVVDPYTISLDEPYV</sequence>
<name>A0A4Z1KS60_9HELO</name>